<organism evidence="7 9">
    <name type="scientific">Bacteroides faecis</name>
    <dbReference type="NCBI Taxonomy" id="674529"/>
    <lineage>
        <taxon>Bacteria</taxon>
        <taxon>Pseudomonadati</taxon>
        <taxon>Bacteroidota</taxon>
        <taxon>Bacteroidia</taxon>
        <taxon>Bacteroidales</taxon>
        <taxon>Bacteroidaceae</taxon>
        <taxon>Bacteroides</taxon>
    </lineage>
</organism>
<feature type="binding site" evidence="3">
    <location>
        <position position="41"/>
    </location>
    <ligand>
        <name>ATP</name>
        <dbReference type="ChEBI" id="CHEBI:30616"/>
    </ligand>
</feature>
<dbReference type="GO" id="GO:0005737">
    <property type="term" value="C:cytoplasm"/>
    <property type="evidence" value="ECO:0007669"/>
    <property type="project" value="TreeGrafter"/>
</dbReference>
<keyword evidence="5" id="KW-1133">Transmembrane helix</keyword>
<dbReference type="EC" id="2.7.11.1" evidence="7"/>
<feature type="transmembrane region" description="Helical" evidence="5">
    <location>
        <begin position="350"/>
        <end position="369"/>
    </location>
</feature>
<keyword evidence="7" id="KW-0418">Kinase</keyword>
<reference evidence="7 9" key="1">
    <citation type="submission" date="2015-09" db="EMBL/GenBank/DDBJ databases">
        <authorList>
            <consortium name="Pathogen Informatics"/>
        </authorList>
    </citation>
    <scope>NUCLEOTIDE SEQUENCE [LARGE SCALE GENOMIC DNA]</scope>
    <source>
        <strain evidence="7 9">2789STDY5834846</strain>
    </source>
</reference>
<dbReference type="EMBL" id="CZAE01000010">
    <property type="protein sequence ID" value="CUP33957.1"/>
    <property type="molecule type" value="Genomic_DNA"/>
</dbReference>
<dbReference type="InterPro" id="IPR053235">
    <property type="entry name" value="Ser_Thr_kinase"/>
</dbReference>
<dbReference type="PROSITE" id="PS00108">
    <property type="entry name" value="PROTEIN_KINASE_ST"/>
    <property type="match status" value="1"/>
</dbReference>
<keyword evidence="1 3" id="KW-0547">Nucleotide-binding</keyword>
<dbReference type="PROSITE" id="PS00107">
    <property type="entry name" value="PROTEIN_KINASE_ATP"/>
    <property type="match status" value="1"/>
</dbReference>
<accession>A0A3E5GCF4</accession>
<evidence type="ECO:0000313" key="9">
    <source>
        <dbReference type="Proteomes" id="UP000095606"/>
    </source>
</evidence>
<dbReference type="SUPFAM" id="SSF56112">
    <property type="entry name" value="Protein kinase-like (PK-like)"/>
    <property type="match status" value="1"/>
</dbReference>
<keyword evidence="7" id="KW-0808">Transferase</keyword>
<dbReference type="InterPro" id="IPR017441">
    <property type="entry name" value="Protein_kinase_ATP_BS"/>
</dbReference>
<dbReference type="RefSeq" id="WP_055269558.1">
    <property type="nucleotide sequence ID" value="NZ_CABMFH010000010.1"/>
</dbReference>
<evidence type="ECO:0000256" key="1">
    <source>
        <dbReference type="ARBA" id="ARBA00022741"/>
    </source>
</evidence>
<dbReference type="AlphaFoldDB" id="A0A174MGQ5"/>
<dbReference type="Gene3D" id="1.10.510.10">
    <property type="entry name" value="Transferase(Phosphotransferase) domain 1"/>
    <property type="match status" value="1"/>
</dbReference>
<dbReference type="PROSITE" id="PS50011">
    <property type="entry name" value="PROTEIN_KINASE_DOM"/>
    <property type="match status" value="1"/>
</dbReference>
<feature type="compositionally biased region" description="Polar residues" evidence="4">
    <location>
        <begin position="300"/>
        <end position="310"/>
    </location>
</feature>
<keyword evidence="2 3" id="KW-0067">ATP-binding</keyword>
<dbReference type="SMART" id="SM00220">
    <property type="entry name" value="S_TKc"/>
    <property type="match status" value="1"/>
</dbReference>
<dbReference type="Proteomes" id="UP001060104">
    <property type="component" value="Chromosome"/>
</dbReference>
<dbReference type="Pfam" id="PF00069">
    <property type="entry name" value="Pkinase"/>
    <property type="match status" value="1"/>
</dbReference>
<accession>A0A174MGQ5</accession>
<keyword evidence="5" id="KW-0472">Membrane</keyword>
<dbReference type="CDD" id="cd14014">
    <property type="entry name" value="STKc_PknB_like"/>
    <property type="match status" value="1"/>
</dbReference>
<dbReference type="EMBL" id="CP103141">
    <property type="protein sequence ID" value="UVQ75306.1"/>
    <property type="molecule type" value="Genomic_DNA"/>
</dbReference>
<evidence type="ECO:0000313" key="8">
    <source>
        <dbReference type="EMBL" id="UVQ75306.1"/>
    </source>
</evidence>
<proteinExistence type="predicted"/>
<sequence length="518" mass="58967">MLDTGQVIADRYELLKQLGRGGFSEVWLALDKLTDVKVAIKIYAPGMGLDDAGISLFTQEFSLVFDINHTNLLHPTYYDCWERMPYLILPFCKNGSIFKYLTDNNRITETESWHLLHDVAEGLAYLHAKLPPVIHQDIKPDNILINDENGYMITDFGISTRIRSTLRRNQGQELSGGTLAYMGPERFGPSPAPIMASDIWSLGATMYELLTGLPPYGDHGGLLQKNGADIPLINNEEYSQELKEIVYKCLALNTWDRPTARQIADYAFQHINGNSVPLNIQSSQQTTSDLSSKDEINEIQTPEGQENSSFELKDNHESSSIHSDAEFPVMQSSDIKKRVATLFKREHRKLIIIAAIIIICATIVTIYLVTSGKEPEPEPEPKQKTTLKTNINDSICMTIIQEGNNYKSQGNIFRDKIDTLRQNNDSVFEDFYINAIKKYREVNHYKDSISKGVYMNAKDQIKQVEIILDSAYNLFILKADTMRMKEYDQIEAAEVFENRAKKIEPYINIDNNNNEEMH</sequence>
<protein>
    <submittedName>
        <fullName evidence="8">Serine/threonine protein kinase</fullName>
    </submittedName>
    <submittedName>
        <fullName evidence="7">Serine/threonine-protein kinase pknB</fullName>
        <ecNumber evidence="7">2.7.11.1</ecNumber>
    </submittedName>
</protein>
<feature type="compositionally biased region" description="Basic and acidic residues" evidence="4">
    <location>
        <begin position="311"/>
        <end position="325"/>
    </location>
</feature>
<dbReference type="GO" id="GO:0004674">
    <property type="term" value="F:protein serine/threonine kinase activity"/>
    <property type="evidence" value="ECO:0007669"/>
    <property type="project" value="UniProtKB-KW"/>
</dbReference>
<evidence type="ECO:0000256" key="3">
    <source>
        <dbReference type="PROSITE-ProRule" id="PRU10141"/>
    </source>
</evidence>
<keyword evidence="5" id="KW-0812">Transmembrane</keyword>
<keyword evidence="8" id="KW-0723">Serine/threonine-protein kinase</keyword>
<keyword evidence="10" id="KW-1185">Reference proteome</keyword>
<dbReference type="PANTHER" id="PTHR24361">
    <property type="entry name" value="MITOGEN-ACTIVATED KINASE KINASE KINASE"/>
    <property type="match status" value="1"/>
</dbReference>
<dbReference type="Proteomes" id="UP000095606">
    <property type="component" value="Unassembled WGS sequence"/>
</dbReference>
<evidence type="ECO:0000256" key="4">
    <source>
        <dbReference type="SAM" id="MobiDB-lite"/>
    </source>
</evidence>
<dbReference type="InterPro" id="IPR008271">
    <property type="entry name" value="Ser/Thr_kinase_AS"/>
</dbReference>
<dbReference type="InterPro" id="IPR011009">
    <property type="entry name" value="Kinase-like_dom_sf"/>
</dbReference>
<evidence type="ECO:0000313" key="10">
    <source>
        <dbReference type="Proteomes" id="UP001060104"/>
    </source>
</evidence>
<feature type="region of interest" description="Disordered" evidence="4">
    <location>
        <begin position="300"/>
        <end position="325"/>
    </location>
</feature>
<reference evidence="8" key="2">
    <citation type="submission" date="2022-08" db="EMBL/GenBank/DDBJ databases">
        <title>Genome Sequencing of Bacteroides fragilis Group Isolates with Nanopore Technology.</title>
        <authorList>
            <person name="Tisza M.J."/>
            <person name="Smith D."/>
            <person name="Dekker J.P."/>
        </authorList>
    </citation>
    <scope>NUCLEOTIDE SEQUENCE</scope>
    <source>
        <strain evidence="8">BFG-527</strain>
    </source>
</reference>
<dbReference type="InterPro" id="IPR000719">
    <property type="entry name" value="Prot_kinase_dom"/>
</dbReference>
<evidence type="ECO:0000259" key="6">
    <source>
        <dbReference type="PROSITE" id="PS50011"/>
    </source>
</evidence>
<evidence type="ECO:0000256" key="2">
    <source>
        <dbReference type="ARBA" id="ARBA00022840"/>
    </source>
</evidence>
<evidence type="ECO:0000256" key="5">
    <source>
        <dbReference type="SAM" id="Phobius"/>
    </source>
</evidence>
<dbReference type="GO" id="GO:0005524">
    <property type="term" value="F:ATP binding"/>
    <property type="evidence" value="ECO:0007669"/>
    <property type="project" value="UniProtKB-UniRule"/>
</dbReference>
<evidence type="ECO:0000313" key="7">
    <source>
        <dbReference type="EMBL" id="CUP33957.1"/>
    </source>
</evidence>
<dbReference type="GeneID" id="69587638"/>
<name>A0A174MGQ5_9BACE</name>
<gene>
    <name evidence="7" type="primary">prkC_1</name>
    <name evidence="7" type="ORF">ERS852461_02366</name>
    <name evidence="8" type="ORF">NXY30_02475</name>
</gene>
<feature type="domain" description="Protein kinase" evidence="6">
    <location>
        <begin position="12"/>
        <end position="269"/>
    </location>
</feature>